<evidence type="ECO:0000313" key="2">
    <source>
        <dbReference type="Proteomes" id="UP000057609"/>
    </source>
</evidence>
<accession>A0A0B5BJ04</accession>
<reference evidence="1 2" key="1">
    <citation type="journal article" date="2015" name="Genome Announc.">
        <title>Complete Genome of Geobacter pickeringii G13T, a Metal-Reducing Isolate from Sedimentary Kaolin Deposits.</title>
        <authorList>
            <person name="Badalamenti J.P."/>
            <person name="Bond D.R."/>
        </authorList>
    </citation>
    <scope>NUCLEOTIDE SEQUENCE [LARGE SCALE GENOMIC DNA]</scope>
    <source>
        <strain evidence="1 2">G13</strain>
    </source>
</reference>
<dbReference type="RefSeq" id="WP_039743624.1">
    <property type="nucleotide sequence ID" value="NZ_CP009788.1"/>
</dbReference>
<dbReference type="OrthoDB" id="5395701at2"/>
<organism evidence="1 2">
    <name type="scientific">Geobacter pickeringii</name>
    <dbReference type="NCBI Taxonomy" id="345632"/>
    <lineage>
        <taxon>Bacteria</taxon>
        <taxon>Pseudomonadati</taxon>
        <taxon>Thermodesulfobacteriota</taxon>
        <taxon>Desulfuromonadia</taxon>
        <taxon>Geobacterales</taxon>
        <taxon>Geobacteraceae</taxon>
        <taxon>Geobacter</taxon>
    </lineage>
</organism>
<name>A0A0B5BJ04_9BACT</name>
<dbReference type="Proteomes" id="UP000057609">
    <property type="component" value="Chromosome"/>
</dbReference>
<dbReference type="EMBL" id="CP009788">
    <property type="protein sequence ID" value="AJE04031.1"/>
    <property type="molecule type" value="Genomic_DNA"/>
</dbReference>
<dbReference type="HOGENOM" id="CLU_1832303_0_0_7"/>
<dbReference type="STRING" id="345632.GPICK_12285"/>
<evidence type="ECO:0000313" key="1">
    <source>
        <dbReference type="EMBL" id="AJE04031.1"/>
    </source>
</evidence>
<proteinExistence type="predicted"/>
<gene>
    <name evidence="1" type="ORF">GPICK_12285</name>
</gene>
<protein>
    <submittedName>
        <fullName evidence="1">Uncharacterized protein</fullName>
    </submittedName>
</protein>
<dbReference type="KEGG" id="gpi:GPICK_12285"/>
<dbReference type="AlphaFoldDB" id="A0A0B5BJ04"/>
<keyword evidence="2" id="KW-1185">Reference proteome</keyword>
<sequence>MFGFLRRRTREPIVFPDSGAAFRYACENLDNALLLEAVVPALVEERGRVGAEGERYFSIRLANRSGGRVIDACTLKEATDAPAVGDLVGFKVVRVEPELPEPFDLLGFIAYRLATVYVPGKGWPVERNYVPDNIKPMLRL</sequence>